<keyword evidence="3" id="KW-1185">Reference proteome</keyword>
<evidence type="ECO:0000313" key="2">
    <source>
        <dbReference type="EMBL" id="GET33108.1"/>
    </source>
</evidence>
<feature type="compositionally biased region" description="Basic and acidic residues" evidence="1">
    <location>
        <begin position="92"/>
        <end position="172"/>
    </location>
</feature>
<evidence type="ECO:0008006" key="4">
    <source>
        <dbReference type="Google" id="ProtNLM"/>
    </source>
</evidence>
<dbReference type="Proteomes" id="UP000391834">
    <property type="component" value="Unassembled WGS sequence"/>
</dbReference>
<proteinExistence type="predicted"/>
<accession>A0A5M4AZG3</accession>
<name>A0A5M4AZG3_9BACT</name>
<dbReference type="EMBL" id="BLAX01000001">
    <property type="protein sequence ID" value="GET33108.1"/>
    <property type="molecule type" value="Genomic_DNA"/>
</dbReference>
<comment type="caution">
    <text evidence="2">The sequence shown here is derived from an EMBL/GenBank/DDBJ whole genome shotgun (WGS) entry which is preliminary data.</text>
</comment>
<evidence type="ECO:0000313" key="3">
    <source>
        <dbReference type="Proteomes" id="UP000391834"/>
    </source>
</evidence>
<dbReference type="AlphaFoldDB" id="A0A5M4AZG3"/>
<reference evidence="2 3" key="1">
    <citation type="submission" date="2019-10" db="EMBL/GenBank/DDBJ databases">
        <title>Prolixibacter strains distinguished by the presence of nitrate reductase genes were adept at nitrate-dependent anaerobic corrosion of metallic iron and carbon steel.</title>
        <authorList>
            <person name="Iino T."/>
            <person name="Shono N."/>
            <person name="Ito K."/>
            <person name="Nakamura R."/>
            <person name="Sueoka K."/>
            <person name="Harayama S."/>
            <person name="Ohkuma M."/>
        </authorList>
    </citation>
    <scope>NUCLEOTIDE SEQUENCE [LARGE SCALE GENOMIC DNA]</scope>
    <source>
        <strain evidence="2 3">JCM 13498</strain>
    </source>
</reference>
<feature type="region of interest" description="Disordered" evidence="1">
    <location>
        <begin position="90"/>
        <end position="172"/>
    </location>
</feature>
<sequence>MVTRSNKTILSEINHSLKISVMKNENKLQKKAGFLAGALVSGALLTFSAGSADAATLSSFSTLGSGSQVRTTLLDMNSYTSELAAQAASFDKSAEAKCGENKEKKEGKKAEKKEGKAAKGKASEAKCGEGKCGDSKASEAKCGEKAKAKKAKEGKAGEGKCGEGKCGESKSK</sequence>
<gene>
    <name evidence="2" type="ORF">PbJCM13498_19710</name>
</gene>
<evidence type="ECO:0000256" key="1">
    <source>
        <dbReference type="SAM" id="MobiDB-lite"/>
    </source>
</evidence>
<organism evidence="2 3">
    <name type="scientific">Prolixibacter bellariivorans</name>
    <dbReference type="NCBI Taxonomy" id="314319"/>
    <lineage>
        <taxon>Bacteria</taxon>
        <taxon>Pseudomonadati</taxon>
        <taxon>Bacteroidota</taxon>
        <taxon>Bacteroidia</taxon>
        <taxon>Marinilabiliales</taxon>
        <taxon>Prolixibacteraceae</taxon>
        <taxon>Prolixibacter</taxon>
    </lineage>
</organism>
<protein>
    <recommendedName>
        <fullName evidence="4">Low-complexity protein</fullName>
    </recommendedName>
</protein>